<accession>A0ACC1M257</accession>
<keyword evidence="2" id="KW-1185">Reference proteome</keyword>
<gene>
    <name evidence="1" type="ORF">IWW38_003498</name>
</gene>
<sequence>VRAIEAIWTSSVNLARAWSAEGGAAVVEKQLEVVSLALSLCPTSDIAELLRLWNTIQLKTVGDDGQSAFANAPWELSASNCSDPVERVRRVLIGCPPSASEDSAKSDVQAVSSESMRTFDPAIIKRCLRLASASQTLAGSAKLDQRCSLLMTWLEFSLTTAKEPTSDTGMEYRRKVESDIVRRYPQAACETLATRVLPQIDSTNYEALEKFYALYARCLEASGNGSGSGQALVRVGTIQSVKKSAVLRDIAFAQLVHAVTAPKTACRSILGSRLSETTVMELVGLASDLAKLSRLPQIDSSDNLEAGSNVSVDEWSSGELASKLCLWTLEDVLRRSGSTTSQSSRDLLPSRFQSLLSTCFTALSETDDLAELVNLVAFDNEIADALGLECRLETTSWCLDSAAQVDDDKVDDDKVDLPSSHKLKVAHSYVTFLSEIAALRDPFTFTKLPDHWARAFDVASGAFVLGSSDSSEDVCAQCFVVLGDMIADEEPAYFVCQAYMCTKQLVAQWEGGVGSIPGLAQVYSQTLCRVVGEASGDDVASSDETMARRVVAVAEPPLELCSFDYGDSVLGEVLVQFQREFGADLLDIVHGKHPGMAVVLGSAAKLALLDLLARFCSSDLHRVVSEADDIAERAARKVDEIGASDFLQLQLLADKLWGFALPDSNGRDYGQLCSVWLRLLELTDAQIATADGQVDTLVQLLVKWTGMGLDSTRCGECWAELLKWAARNMRPARVVVALVSNPDQFTPAVGTLAFEELLGEVQRTPTMAASLAVLGLAYPDSSWAERCMEQVIYVMLSVPNVEERIDEVVDKVQTATAKEEVEDEEADPWAIDDVPLEDEHLETATEAQSSDAIVAESASLSEAAAVDPEELAQACDTVLSCSSLHLAIMIHGYVSACLASPPLLAALGETLLHSQDRLQHDDCRALLSAPTLARGVKHGIEPVHELFRRTAHTVAEIGMGDTAMGWIYEFLGVPVLYRYLYRRRTVAAWLMHLDRVVLGVEDTVAPMQHDGAVVVEPEAEAEAEAGWGESD</sequence>
<dbReference type="EMBL" id="JANBVB010000911">
    <property type="protein sequence ID" value="KAJ2891732.1"/>
    <property type="molecule type" value="Genomic_DNA"/>
</dbReference>
<proteinExistence type="predicted"/>
<evidence type="ECO:0000313" key="1">
    <source>
        <dbReference type="EMBL" id="KAJ2891732.1"/>
    </source>
</evidence>
<evidence type="ECO:0000313" key="2">
    <source>
        <dbReference type="Proteomes" id="UP001139981"/>
    </source>
</evidence>
<protein>
    <submittedName>
        <fullName evidence="1">Uncharacterized protein</fullName>
    </submittedName>
</protein>
<dbReference type="Proteomes" id="UP001139981">
    <property type="component" value="Unassembled WGS sequence"/>
</dbReference>
<organism evidence="1 2">
    <name type="scientific">Coemansia aciculifera</name>
    <dbReference type="NCBI Taxonomy" id="417176"/>
    <lineage>
        <taxon>Eukaryota</taxon>
        <taxon>Fungi</taxon>
        <taxon>Fungi incertae sedis</taxon>
        <taxon>Zoopagomycota</taxon>
        <taxon>Kickxellomycotina</taxon>
        <taxon>Kickxellomycetes</taxon>
        <taxon>Kickxellales</taxon>
        <taxon>Kickxellaceae</taxon>
        <taxon>Coemansia</taxon>
    </lineage>
</organism>
<name>A0ACC1M257_9FUNG</name>
<comment type="caution">
    <text evidence="1">The sequence shown here is derived from an EMBL/GenBank/DDBJ whole genome shotgun (WGS) entry which is preliminary data.</text>
</comment>
<feature type="non-terminal residue" evidence="1">
    <location>
        <position position="1031"/>
    </location>
</feature>
<feature type="non-terminal residue" evidence="1">
    <location>
        <position position="1"/>
    </location>
</feature>
<reference evidence="1" key="1">
    <citation type="submission" date="2022-07" db="EMBL/GenBank/DDBJ databases">
        <title>Phylogenomic reconstructions and comparative analyses of Kickxellomycotina fungi.</title>
        <authorList>
            <person name="Reynolds N.K."/>
            <person name="Stajich J.E."/>
            <person name="Barry K."/>
            <person name="Grigoriev I.V."/>
            <person name="Crous P."/>
            <person name="Smith M.E."/>
        </authorList>
    </citation>
    <scope>NUCLEOTIDE SEQUENCE</scope>
    <source>
        <strain evidence="1">CBS 190363</strain>
    </source>
</reference>